<sequence>MTPSHTAELAARLRELAAADHTTRQDLLARGELFDGYHPEMRAVHEANARALMAILDADGWPRVDEVGEEAASAAFLVASNAISCPEVQQRALALMEALPAEQARPREVAMLGDRIRFNQGRPQRYGAIIDWDDQGRLGPGPLEDPEGVEARRARVGLEPLAQVMTRLQRRADEKGDEPPGDWAARRRQMHAFFVSCGYREP</sequence>
<reference evidence="1 2" key="1">
    <citation type="submission" date="2018-05" db="EMBL/GenBank/DDBJ databases">
        <title>Lujinxingia marina gen. nov. sp. nov., a new facultative anaerobic member of the class Deltaproteobacteria, and proposal of Lujinxingaceae fam. nov.</title>
        <authorList>
            <person name="Li C.-M."/>
        </authorList>
    </citation>
    <scope>NUCLEOTIDE SEQUENCE [LARGE SCALE GENOMIC DNA]</scope>
    <source>
        <strain evidence="1 2">B210</strain>
    </source>
</reference>
<protein>
    <submittedName>
        <fullName evidence="1">Uncharacterized protein</fullName>
    </submittedName>
</protein>
<dbReference type="Proteomes" id="UP000249169">
    <property type="component" value="Unassembled WGS sequence"/>
</dbReference>
<evidence type="ECO:0000313" key="2">
    <source>
        <dbReference type="Proteomes" id="UP000249169"/>
    </source>
</evidence>
<organism evidence="1 2">
    <name type="scientific">Lujinxingia litoralis</name>
    <dbReference type="NCBI Taxonomy" id="2211119"/>
    <lineage>
        <taxon>Bacteria</taxon>
        <taxon>Deltaproteobacteria</taxon>
        <taxon>Bradymonadales</taxon>
        <taxon>Lujinxingiaceae</taxon>
        <taxon>Lujinxingia</taxon>
    </lineage>
</organism>
<proteinExistence type="predicted"/>
<dbReference type="OrthoDB" id="7446297at2"/>
<accession>A0A328C917</accession>
<evidence type="ECO:0000313" key="1">
    <source>
        <dbReference type="EMBL" id="RAL22133.1"/>
    </source>
</evidence>
<keyword evidence="2" id="KW-1185">Reference proteome</keyword>
<dbReference type="Pfam" id="PF20329">
    <property type="entry name" value="DUF6624"/>
    <property type="match status" value="1"/>
</dbReference>
<dbReference type="InterPro" id="IPR046732">
    <property type="entry name" value="DUF6624"/>
</dbReference>
<gene>
    <name evidence="1" type="ORF">DL240_09770</name>
</gene>
<dbReference type="EMBL" id="QHKO01000004">
    <property type="protein sequence ID" value="RAL22133.1"/>
    <property type="molecule type" value="Genomic_DNA"/>
</dbReference>
<dbReference type="RefSeq" id="WP_111729704.1">
    <property type="nucleotide sequence ID" value="NZ_QHKO01000004.1"/>
</dbReference>
<name>A0A328C917_9DELT</name>
<comment type="caution">
    <text evidence="1">The sequence shown here is derived from an EMBL/GenBank/DDBJ whole genome shotgun (WGS) entry which is preliminary data.</text>
</comment>
<dbReference type="AlphaFoldDB" id="A0A328C917"/>